<feature type="domain" description="Small ribosomal subunit protein mS35 mitochondrial conserved" evidence="2">
    <location>
        <begin position="117"/>
        <end position="179"/>
    </location>
</feature>
<accession>Q4T8M3</accession>
<dbReference type="OrthoDB" id="283424at2759"/>
<evidence type="ECO:0000256" key="1">
    <source>
        <dbReference type="SAM" id="MobiDB-lite"/>
    </source>
</evidence>
<evidence type="ECO:0000313" key="3">
    <source>
        <dbReference type="EMBL" id="CAF90759.1"/>
    </source>
</evidence>
<reference evidence="3" key="2">
    <citation type="submission" date="2004-02" db="EMBL/GenBank/DDBJ databases">
        <authorList>
            <consortium name="Genoscope"/>
            <consortium name="Whitehead Institute Centre for Genome Research"/>
        </authorList>
    </citation>
    <scope>NUCLEOTIDE SEQUENCE</scope>
</reference>
<dbReference type="AlphaFoldDB" id="Q4T8M3"/>
<feature type="region of interest" description="Disordered" evidence="1">
    <location>
        <begin position="37"/>
        <end position="72"/>
    </location>
</feature>
<dbReference type="PANTHER" id="PTHR13490">
    <property type="entry name" value="MITOCHONDRIAL 28S RIBOSOMAL PROTEIN S28"/>
    <property type="match status" value="1"/>
</dbReference>
<dbReference type="GO" id="GO:0003735">
    <property type="term" value="F:structural constituent of ribosome"/>
    <property type="evidence" value="ECO:0007669"/>
    <property type="project" value="InterPro"/>
</dbReference>
<name>Q4T8M3_TETNG</name>
<dbReference type="Pfam" id="PF10213">
    <property type="entry name" value="MRP-S28"/>
    <property type="match status" value="1"/>
</dbReference>
<dbReference type="GO" id="GO:0005763">
    <property type="term" value="C:mitochondrial small ribosomal subunit"/>
    <property type="evidence" value="ECO:0007669"/>
    <property type="project" value="TreeGrafter"/>
</dbReference>
<sequence length="267" mass="30233">MASHTSKSIRSLGRVNMSVLGLHKAVNRARYITGLSANASSNNKGHPERNERGLVARKPKREEGDPRTEKMAADQDWTAVYPSAASFRPNAVPLPVRMGYPVKGGVPPGKKGNLELIKVKLSSLNLDDHARKKMIKLVGERYSKDTDVLTIKADRCPLRQQNLDHAMYLLTVLYHESWKTEAWEAEKTVADMEEYCWEDSPSQRNVLDLLARMKAAGEEEGEEVREQLLGRREVQEYRNSVTRLKNEGENEDTMTQYKEAVKKVLSL</sequence>
<dbReference type="EMBL" id="CAAE01007769">
    <property type="protein sequence ID" value="CAF90759.1"/>
    <property type="molecule type" value="Genomic_DNA"/>
</dbReference>
<feature type="compositionally biased region" description="Basic and acidic residues" evidence="1">
    <location>
        <begin position="45"/>
        <end position="72"/>
    </location>
</feature>
<protein>
    <submittedName>
        <fullName evidence="3">(spotted green pufferfish) hypothetical protein</fullName>
    </submittedName>
</protein>
<evidence type="ECO:0000259" key="2">
    <source>
        <dbReference type="Pfam" id="PF10213"/>
    </source>
</evidence>
<organism evidence="3">
    <name type="scientific">Tetraodon nigroviridis</name>
    <name type="common">Spotted green pufferfish</name>
    <name type="synonym">Chelonodon nigroviridis</name>
    <dbReference type="NCBI Taxonomy" id="99883"/>
    <lineage>
        <taxon>Eukaryota</taxon>
        <taxon>Metazoa</taxon>
        <taxon>Chordata</taxon>
        <taxon>Craniata</taxon>
        <taxon>Vertebrata</taxon>
        <taxon>Euteleostomi</taxon>
        <taxon>Actinopterygii</taxon>
        <taxon>Neopterygii</taxon>
        <taxon>Teleostei</taxon>
        <taxon>Neoteleostei</taxon>
        <taxon>Acanthomorphata</taxon>
        <taxon>Eupercaria</taxon>
        <taxon>Tetraodontiformes</taxon>
        <taxon>Tetradontoidea</taxon>
        <taxon>Tetraodontidae</taxon>
        <taxon>Tetraodon</taxon>
    </lineage>
</organism>
<dbReference type="KEGG" id="tng:GSTEN00005164G001"/>
<dbReference type="InterPro" id="IPR039848">
    <property type="entry name" value="Ribosomal_mS35_mt"/>
</dbReference>
<proteinExistence type="predicted"/>
<comment type="caution">
    <text evidence="3">The sequence shown here is derived from an EMBL/GenBank/DDBJ whole genome shotgun (WGS) entry which is preliminary data.</text>
</comment>
<gene>
    <name evidence="3" type="ORF">GSTENG00005164001</name>
</gene>
<dbReference type="InterPro" id="IPR019349">
    <property type="entry name" value="Ribosomal_mS35_mit"/>
</dbReference>
<reference evidence="3" key="1">
    <citation type="journal article" date="2004" name="Nature">
        <title>Genome duplication in the teleost fish Tetraodon nigroviridis reveals the early vertebrate proto-karyotype.</title>
        <authorList>
            <person name="Jaillon O."/>
            <person name="Aury J.-M."/>
            <person name="Brunet F."/>
            <person name="Petit J.-L."/>
            <person name="Stange-Thomann N."/>
            <person name="Mauceli E."/>
            <person name="Bouneau L."/>
            <person name="Fischer C."/>
            <person name="Ozouf-Costaz C."/>
            <person name="Bernot A."/>
            <person name="Nicaud S."/>
            <person name="Jaffe D."/>
            <person name="Fisher S."/>
            <person name="Lutfalla G."/>
            <person name="Dossat C."/>
            <person name="Segurens B."/>
            <person name="Dasilva C."/>
            <person name="Salanoubat M."/>
            <person name="Levy M."/>
            <person name="Boudet N."/>
            <person name="Castellano S."/>
            <person name="Anthouard V."/>
            <person name="Jubin C."/>
            <person name="Castelli V."/>
            <person name="Katinka M."/>
            <person name="Vacherie B."/>
            <person name="Biemont C."/>
            <person name="Skalli Z."/>
            <person name="Cattolico L."/>
            <person name="Poulain J."/>
            <person name="De Berardinis V."/>
            <person name="Cruaud C."/>
            <person name="Duprat S."/>
            <person name="Brottier P."/>
            <person name="Coutanceau J.-P."/>
            <person name="Gouzy J."/>
            <person name="Parra G."/>
            <person name="Lardier G."/>
            <person name="Chapple C."/>
            <person name="McKernan K.J."/>
            <person name="McEwan P."/>
            <person name="Bosak S."/>
            <person name="Kellis M."/>
            <person name="Volff J.-N."/>
            <person name="Guigo R."/>
            <person name="Zody M.C."/>
            <person name="Mesirov J."/>
            <person name="Lindblad-Toh K."/>
            <person name="Birren B."/>
            <person name="Nusbaum C."/>
            <person name="Kahn D."/>
            <person name="Robinson-Rechavi M."/>
            <person name="Laudet V."/>
            <person name="Schachter V."/>
            <person name="Quetier F."/>
            <person name="Saurin W."/>
            <person name="Scarpelli C."/>
            <person name="Wincker P."/>
            <person name="Lander E.S."/>
            <person name="Weissenbach J."/>
            <person name="Roest Crollius H."/>
        </authorList>
    </citation>
    <scope>NUCLEOTIDE SEQUENCE [LARGE SCALE GENOMIC DNA]</scope>
</reference>
<dbReference type="GO" id="GO:0032543">
    <property type="term" value="P:mitochondrial translation"/>
    <property type="evidence" value="ECO:0007669"/>
    <property type="project" value="InterPro"/>
</dbReference>
<dbReference type="PANTHER" id="PTHR13490:SF0">
    <property type="entry name" value="SMALL RIBOSOMAL SUBUNIT PROTEIN MS35"/>
    <property type="match status" value="1"/>
</dbReference>